<dbReference type="AlphaFoldDB" id="A0A1W2TUY4"/>
<dbReference type="OrthoDB" id="4684231at2759"/>
<organism evidence="2">
    <name type="scientific">Rosellinia necatrix</name>
    <name type="common">White root-rot fungus</name>
    <dbReference type="NCBI Taxonomy" id="77044"/>
    <lineage>
        <taxon>Eukaryota</taxon>
        <taxon>Fungi</taxon>
        <taxon>Dikarya</taxon>
        <taxon>Ascomycota</taxon>
        <taxon>Pezizomycotina</taxon>
        <taxon>Sordariomycetes</taxon>
        <taxon>Xylariomycetidae</taxon>
        <taxon>Xylariales</taxon>
        <taxon>Xylariaceae</taxon>
        <taxon>Rosellinia</taxon>
    </lineage>
</organism>
<evidence type="ECO:0000256" key="1">
    <source>
        <dbReference type="SAM" id="SignalP"/>
    </source>
</evidence>
<sequence>MIFAAILPAVTAIVMSFTRFADAGIAVIPCSAATNDPSFMISDFTGGISRYTGGESFAFYLNTTYNGYHSGCSGSIKKGAPDNGMQWCATLIPGWNVSYVMTSDHEVLVNHEFQCSKADGSIVSAHAEGATRLQVNSGANGRLSMKPTSRTFPASVTIN</sequence>
<gene>
    <name evidence="2" type="ORF">SAMD00023353_7900280</name>
</gene>
<keyword evidence="3" id="KW-1185">Reference proteome</keyword>
<accession>A0A1W2TUY4</accession>
<keyword evidence="1" id="KW-0732">Signal</keyword>
<feature type="chain" id="PRO_5010701623" evidence="1">
    <location>
        <begin position="24"/>
        <end position="159"/>
    </location>
</feature>
<protein>
    <submittedName>
        <fullName evidence="2">Uncharacterized protein</fullName>
    </submittedName>
</protein>
<dbReference type="EMBL" id="DF977524">
    <property type="protein sequence ID" value="GAP92429.1"/>
    <property type="molecule type" value="Genomic_DNA"/>
</dbReference>
<evidence type="ECO:0000313" key="3">
    <source>
        <dbReference type="Proteomes" id="UP000054516"/>
    </source>
</evidence>
<proteinExistence type="predicted"/>
<name>A0A1W2TUY4_ROSNE</name>
<feature type="signal peptide" evidence="1">
    <location>
        <begin position="1"/>
        <end position="23"/>
    </location>
</feature>
<dbReference type="Proteomes" id="UP000054516">
    <property type="component" value="Unassembled WGS sequence"/>
</dbReference>
<evidence type="ECO:0000313" key="2">
    <source>
        <dbReference type="EMBL" id="GAP92429.1"/>
    </source>
</evidence>
<reference evidence="2" key="1">
    <citation type="submission" date="2016-03" db="EMBL/GenBank/DDBJ databases">
        <title>Draft genome sequence of Rosellinia necatrix.</title>
        <authorList>
            <person name="Kanematsu S."/>
        </authorList>
    </citation>
    <scope>NUCLEOTIDE SEQUENCE [LARGE SCALE GENOMIC DNA]</scope>
    <source>
        <strain evidence="2">W97</strain>
    </source>
</reference>